<evidence type="ECO:0000313" key="2">
    <source>
        <dbReference type="EMBL" id="TNN07072.1"/>
    </source>
</evidence>
<name>A0A4Z2CS65_SCHJA</name>
<gene>
    <name evidence="2" type="ORF">EWB00_007996</name>
</gene>
<dbReference type="EMBL" id="SKCS01000441">
    <property type="protein sequence ID" value="TNN07072.1"/>
    <property type="molecule type" value="Genomic_DNA"/>
</dbReference>
<dbReference type="SUPFAM" id="SSF57302">
    <property type="entry name" value="Snake toxin-like"/>
    <property type="match status" value="1"/>
</dbReference>
<accession>A0A4Z2CS65</accession>
<dbReference type="OrthoDB" id="5945173at2759"/>
<dbReference type="AlphaFoldDB" id="A0A4Z2CS65"/>
<proteinExistence type="predicted"/>
<evidence type="ECO:0000256" key="1">
    <source>
        <dbReference type="SAM" id="SignalP"/>
    </source>
</evidence>
<comment type="caution">
    <text evidence="2">The sequence shown here is derived from an EMBL/GenBank/DDBJ whole genome shotgun (WGS) entry which is preliminary data.</text>
</comment>
<sequence length="338" mass="36785">MNSGFKFTGIFLYILINILDKYQIQSFRCYVCDYCPMVTDVSISPGSSCTSCAISGVDYDVHRICIYNNSNPPINFPKVNQKVCIGDLCNGEAVRNASGTPQGPIARPISCYSCLNCTNNNQEVRNTCGGCLTVTSSGLKHKFCGPTCDAVRSDVEVSCCSTSFCNGMVKLSTQQNQIQSIKCYVCDYCPVVTNISISHENCSFCAVAGANYSVHRICVQRNDKIPINFPLENRNVCTSDLCNGQRIYSNHMNPLSCFACMNCENSTEEIKLDCGGCLTVNSSGITSKFCGPQCEEVDKVEEISCCSVSFCNGMVKLSTQQSSIISVLIITAISGYIL</sequence>
<organism evidence="2 3">
    <name type="scientific">Schistosoma japonicum</name>
    <name type="common">Blood fluke</name>
    <dbReference type="NCBI Taxonomy" id="6182"/>
    <lineage>
        <taxon>Eukaryota</taxon>
        <taxon>Metazoa</taxon>
        <taxon>Spiralia</taxon>
        <taxon>Lophotrochozoa</taxon>
        <taxon>Platyhelminthes</taxon>
        <taxon>Trematoda</taxon>
        <taxon>Digenea</taxon>
        <taxon>Strigeidida</taxon>
        <taxon>Schistosomatoidea</taxon>
        <taxon>Schistosomatidae</taxon>
        <taxon>Schistosoma</taxon>
    </lineage>
</organism>
<reference evidence="2 3" key="1">
    <citation type="submission" date="2019-03" db="EMBL/GenBank/DDBJ databases">
        <title>An improved genome assembly of the fluke Schistosoma japonicum.</title>
        <authorList>
            <person name="Hu W."/>
            <person name="Luo F."/>
            <person name="Yin M."/>
            <person name="Mo X."/>
            <person name="Sun C."/>
            <person name="Wu Q."/>
            <person name="Zhu B."/>
            <person name="Xiang M."/>
            <person name="Wang J."/>
            <person name="Wang Y."/>
            <person name="Zhang T."/>
            <person name="Xu B."/>
            <person name="Zheng H."/>
            <person name="Feng Z."/>
        </authorList>
    </citation>
    <scope>NUCLEOTIDE SEQUENCE [LARGE SCALE GENOMIC DNA]</scope>
    <source>
        <strain evidence="2">HuSjv2</strain>
        <tissue evidence="2">Worms</tissue>
    </source>
</reference>
<keyword evidence="3" id="KW-1185">Reference proteome</keyword>
<dbReference type="InterPro" id="IPR045860">
    <property type="entry name" value="Snake_toxin-like_sf"/>
</dbReference>
<keyword evidence="1" id="KW-0732">Signal</keyword>
<feature type="chain" id="PRO_5021199862" evidence="1">
    <location>
        <begin position="27"/>
        <end position="338"/>
    </location>
</feature>
<evidence type="ECO:0000313" key="3">
    <source>
        <dbReference type="Proteomes" id="UP000311919"/>
    </source>
</evidence>
<protein>
    <submittedName>
        <fullName evidence="2">Uncharacterized protein</fullName>
    </submittedName>
</protein>
<feature type="signal peptide" evidence="1">
    <location>
        <begin position="1"/>
        <end position="26"/>
    </location>
</feature>
<dbReference type="Proteomes" id="UP000311919">
    <property type="component" value="Unassembled WGS sequence"/>
</dbReference>